<keyword evidence="6 7" id="KW-0472">Membrane</keyword>
<evidence type="ECO:0000256" key="4">
    <source>
        <dbReference type="ARBA" id="ARBA00022692"/>
    </source>
</evidence>
<keyword evidence="2 7" id="KW-0813">Transport</keyword>
<reference evidence="9 10" key="1">
    <citation type="submission" date="2019-11" db="EMBL/GenBank/DDBJ databases">
        <title>Gracilibacillus salitolerans sp. nov., a moderate halophile isolated from a saline soil in northwest China.</title>
        <authorList>
            <person name="Gan L."/>
        </authorList>
    </citation>
    <scope>NUCLEOTIDE SEQUENCE [LARGE SCALE GENOMIC DNA]</scope>
    <source>
        <strain evidence="9 10">SCU50</strain>
    </source>
</reference>
<dbReference type="Gene3D" id="1.10.3720.10">
    <property type="entry name" value="MetI-like"/>
    <property type="match status" value="1"/>
</dbReference>
<gene>
    <name evidence="9" type="ORF">GI584_19370</name>
</gene>
<dbReference type="CDD" id="cd06261">
    <property type="entry name" value="TM_PBP2"/>
    <property type="match status" value="1"/>
</dbReference>
<protein>
    <submittedName>
        <fullName evidence="9">ABC transporter permease subunit</fullName>
    </submittedName>
</protein>
<keyword evidence="5 7" id="KW-1133">Transmembrane helix</keyword>
<feature type="transmembrane region" description="Helical" evidence="7">
    <location>
        <begin position="142"/>
        <end position="163"/>
    </location>
</feature>
<dbReference type="EMBL" id="CP045915">
    <property type="protein sequence ID" value="QGH37066.1"/>
    <property type="molecule type" value="Genomic_DNA"/>
</dbReference>
<comment type="similarity">
    <text evidence="7">Belongs to the binding-protein-dependent transport system permease family.</text>
</comment>
<dbReference type="PROSITE" id="PS50928">
    <property type="entry name" value="ABC_TM1"/>
    <property type="match status" value="1"/>
</dbReference>
<evidence type="ECO:0000256" key="5">
    <source>
        <dbReference type="ARBA" id="ARBA00022989"/>
    </source>
</evidence>
<feature type="domain" description="ABC transmembrane type-1" evidence="8">
    <location>
        <begin position="74"/>
        <end position="277"/>
    </location>
</feature>
<dbReference type="AlphaFoldDB" id="A0A5Q2TQD8"/>
<dbReference type="GO" id="GO:0055085">
    <property type="term" value="P:transmembrane transport"/>
    <property type="evidence" value="ECO:0007669"/>
    <property type="project" value="InterPro"/>
</dbReference>
<dbReference type="GO" id="GO:0005886">
    <property type="term" value="C:plasma membrane"/>
    <property type="evidence" value="ECO:0007669"/>
    <property type="project" value="UniProtKB-SubCell"/>
</dbReference>
<keyword evidence="4 7" id="KW-0812">Transmembrane</keyword>
<dbReference type="Proteomes" id="UP000339690">
    <property type="component" value="Chromosome"/>
</dbReference>
<feature type="transmembrane region" description="Helical" evidence="7">
    <location>
        <begin position="184"/>
        <end position="209"/>
    </location>
</feature>
<dbReference type="PANTHER" id="PTHR43744:SF9">
    <property type="entry name" value="POLYGALACTURONAN_RHAMNOGALACTURONAN TRANSPORT SYSTEM PERMEASE PROTEIN YTCP"/>
    <property type="match status" value="1"/>
</dbReference>
<evidence type="ECO:0000256" key="7">
    <source>
        <dbReference type="RuleBase" id="RU363032"/>
    </source>
</evidence>
<comment type="subcellular location">
    <subcellularLocation>
        <location evidence="1 7">Cell membrane</location>
        <topology evidence="1 7">Multi-pass membrane protein</topology>
    </subcellularLocation>
</comment>
<keyword evidence="3" id="KW-1003">Cell membrane</keyword>
<accession>A0A5Q2TQD8</accession>
<evidence type="ECO:0000256" key="2">
    <source>
        <dbReference type="ARBA" id="ARBA00022448"/>
    </source>
</evidence>
<organism evidence="9 10">
    <name type="scientific">Gracilibacillus salitolerans</name>
    <dbReference type="NCBI Taxonomy" id="2663022"/>
    <lineage>
        <taxon>Bacteria</taxon>
        <taxon>Bacillati</taxon>
        <taxon>Bacillota</taxon>
        <taxon>Bacilli</taxon>
        <taxon>Bacillales</taxon>
        <taxon>Bacillaceae</taxon>
        <taxon>Gracilibacillus</taxon>
    </lineage>
</organism>
<evidence type="ECO:0000313" key="10">
    <source>
        <dbReference type="Proteomes" id="UP000339690"/>
    </source>
</evidence>
<dbReference type="PANTHER" id="PTHR43744">
    <property type="entry name" value="ABC TRANSPORTER PERMEASE PROTEIN MG189-RELATED-RELATED"/>
    <property type="match status" value="1"/>
</dbReference>
<feature type="transmembrane region" description="Helical" evidence="7">
    <location>
        <begin position="260"/>
        <end position="277"/>
    </location>
</feature>
<dbReference type="Pfam" id="PF00528">
    <property type="entry name" value="BPD_transp_1"/>
    <property type="match status" value="1"/>
</dbReference>
<dbReference type="InterPro" id="IPR035906">
    <property type="entry name" value="MetI-like_sf"/>
</dbReference>
<feature type="transmembrane region" description="Helical" evidence="7">
    <location>
        <begin position="81"/>
        <end position="99"/>
    </location>
</feature>
<evidence type="ECO:0000256" key="6">
    <source>
        <dbReference type="ARBA" id="ARBA00023136"/>
    </source>
</evidence>
<evidence type="ECO:0000256" key="3">
    <source>
        <dbReference type="ARBA" id="ARBA00022475"/>
    </source>
</evidence>
<dbReference type="KEGG" id="grc:GI584_19370"/>
<sequence>MNVKGKKLNITDMIILTILLVISILCLLPVIHIFALSFSSSSAASAGIVTVFPIDFTFAPYTQIIDDPYFFNSFFVSVKRVLLGGIVNFVLTVMMAFALSNEKSEFRSRNLYMWIIVFAFMFNGGLIPTYMVVQSTGLIDTLWALVLPTAVPIFNVIILMNFFRGLPRALKDAAIVDGSGPWRMLIQIYIPLALPAIATVTLFSIVMHWNSFFDGLIYMNKTENMPLQTYIQQLVIRPDEITSANKDEIMQKASSRTFNAAKIVVTMLPILVIYPFLQKYFVKGITLGSVKE</sequence>
<keyword evidence="10" id="KW-1185">Reference proteome</keyword>
<evidence type="ECO:0000313" key="9">
    <source>
        <dbReference type="EMBL" id="QGH37066.1"/>
    </source>
</evidence>
<dbReference type="SUPFAM" id="SSF161098">
    <property type="entry name" value="MetI-like"/>
    <property type="match status" value="1"/>
</dbReference>
<proteinExistence type="inferred from homology"/>
<evidence type="ECO:0000259" key="8">
    <source>
        <dbReference type="PROSITE" id="PS50928"/>
    </source>
</evidence>
<name>A0A5Q2TQD8_9BACI</name>
<feature type="transmembrane region" description="Helical" evidence="7">
    <location>
        <begin position="111"/>
        <end position="130"/>
    </location>
</feature>
<evidence type="ECO:0000256" key="1">
    <source>
        <dbReference type="ARBA" id="ARBA00004651"/>
    </source>
</evidence>
<dbReference type="InterPro" id="IPR000515">
    <property type="entry name" value="MetI-like"/>
</dbReference>